<gene>
    <name evidence="2" type="ORF">BOLC4T27450H</name>
</gene>
<feature type="signal peptide" evidence="1">
    <location>
        <begin position="1"/>
        <end position="36"/>
    </location>
</feature>
<evidence type="ECO:0000256" key="1">
    <source>
        <dbReference type="SAM" id="SignalP"/>
    </source>
</evidence>
<dbReference type="AlphaFoldDB" id="A0A3P6CU91"/>
<feature type="chain" id="PRO_5018089467" description="Secreted protein" evidence="1">
    <location>
        <begin position="37"/>
        <end position="168"/>
    </location>
</feature>
<evidence type="ECO:0000313" key="2">
    <source>
        <dbReference type="EMBL" id="VDD14035.1"/>
    </source>
</evidence>
<protein>
    <recommendedName>
        <fullName evidence="3">Secreted protein</fullName>
    </recommendedName>
</protein>
<accession>A0A3P6CU91</accession>
<reference evidence="2" key="1">
    <citation type="submission" date="2018-11" db="EMBL/GenBank/DDBJ databases">
        <authorList>
            <consortium name="Genoscope - CEA"/>
            <person name="William W."/>
        </authorList>
    </citation>
    <scope>NUCLEOTIDE SEQUENCE</scope>
</reference>
<evidence type="ECO:0008006" key="3">
    <source>
        <dbReference type="Google" id="ProtNLM"/>
    </source>
</evidence>
<name>A0A3P6CU91_BRAOL</name>
<organism evidence="2">
    <name type="scientific">Brassica oleracea</name>
    <name type="common">Wild cabbage</name>
    <dbReference type="NCBI Taxonomy" id="3712"/>
    <lineage>
        <taxon>Eukaryota</taxon>
        <taxon>Viridiplantae</taxon>
        <taxon>Streptophyta</taxon>
        <taxon>Embryophyta</taxon>
        <taxon>Tracheophyta</taxon>
        <taxon>Spermatophyta</taxon>
        <taxon>Magnoliopsida</taxon>
        <taxon>eudicotyledons</taxon>
        <taxon>Gunneridae</taxon>
        <taxon>Pentapetalae</taxon>
        <taxon>rosids</taxon>
        <taxon>malvids</taxon>
        <taxon>Brassicales</taxon>
        <taxon>Brassicaceae</taxon>
        <taxon>Brassiceae</taxon>
        <taxon>Brassica</taxon>
    </lineage>
</organism>
<sequence>MHRDRLMNKTQFLHIFLLQLPLPLLLLLNRIRGVMPVEVLVQQPGREHLPINAGRQFGIEEQEAMVHQRTVWEQLIAHWEKEETVRHLLGTPRTGRSDRGGKVSNDGNLVDRLQLIKVAHTNKTIGQIQDPVIKGVVDLVEAEIVSQSQPLSMAGDSEELQPTCLYCK</sequence>
<dbReference type="EMBL" id="LR031873">
    <property type="protein sequence ID" value="VDD14035.1"/>
    <property type="molecule type" value="Genomic_DNA"/>
</dbReference>
<keyword evidence="1" id="KW-0732">Signal</keyword>
<proteinExistence type="predicted"/>